<comment type="caution">
    <text evidence="1">The sequence shown here is derived from an EMBL/GenBank/DDBJ whole genome shotgun (WGS) entry which is preliminary data.</text>
</comment>
<protein>
    <submittedName>
        <fullName evidence="1">Uncharacterized protein</fullName>
    </submittedName>
</protein>
<evidence type="ECO:0000313" key="1">
    <source>
        <dbReference type="EMBL" id="KAK0143281.1"/>
    </source>
</evidence>
<name>A0AA47NY80_MERPO</name>
<proteinExistence type="predicted"/>
<accession>A0AA47NY80</accession>
<dbReference type="EMBL" id="JAOPHQ010003422">
    <property type="protein sequence ID" value="KAK0143281.1"/>
    <property type="molecule type" value="Genomic_DNA"/>
</dbReference>
<dbReference type="AlphaFoldDB" id="A0AA47NY80"/>
<dbReference type="Gene3D" id="2.60.40.1930">
    <property type="match status" value="1"/>
</dbReference>
<sequence length="104" mass="11942">MIHNSEVEGCIGIGSHWVPQDPTKISRERADARSNRIGQWLNEASNGTLLQLSYKLNSEAPVGTYRIQVWNVDNNLQFSQSFKVEKYGKFFSSHNIDVVWYCHV</sequence>
<keyword evidence="2" id="KW-1185">Reference proteome</keyword>
<evidence type="ECO:0000313" key="2">
    <source>
        <dbReference type="Proteomes" id="UP001174136"/>
    </source>
</evidence>
<dbReference type="Proteomes" id="UP001174136">
    <property type="component" value="Unassembled WGS sequence"/>
</dbReference>
<organism evidence="1 2">
    <name type="scientific">Merluccius polli</name>
    <name type="common">Benguela hake</name>
    <name type="synonym">Merluccius cadenati</name>
    <dbReference type="NCBI Taxonomy" id="89951"/>
    <lineage>
        <taxon>Eukaryota</taxon>
        <taxon>Metazoa</taxon>
        <taxon>Chordata</taxon>
        <taxon>Craniata</taxon>
        <taxon>Vertebrata</taxon>
        <taxon>Euteleostomi</taxon>
        <taxon>Actinopterygii</taxon>
        <taxon>Neopterygii</taxon>
        <taxon>Teleostei</taxon>
        <taxon>Neoteleostei</taxon>
        <taxon>Acanthomorphata</taxon>
        <taxon>Zeiogadaria</taxon>
        <taxon>Gadariae</taxon>
        <taxon>Gadiformes</taxon>
        <taxon>Gadoidei</taxon>
        <taxon>Merlucciidae</taxon>
        <taxon>Merluccius</taxon>
    </lineage>
</organism>
<gene>
    <name evidence="1" type="ORF">N1851_018597</name>
</gene>
<reference evidence="1" key="1">
    <citation type="journal article" date="2023" name="Front. Mar. Sci.">
        <title>A new Merluccius polli reference genome to investigate the effects of global change in West African waters.</title>
        <authorList>
            <person name="Mateo J.L."/>
            <person name="Blanco-Fernandez C."/>
            <person name="Garcia-Vazquez E."/>
            <person name="Machado-Schiaffino G."/>
        </authorList>
    </citation>
    <scope>NUCLEOTIDE SEQUENCE</scope>
    <source>
        <strain evidence="1">C29</strain>
        <tissue evidence="1">Fin</tissue>
    </source>
</reference>